<accession>A0A1B6FN87</accession>
<evidence type="ECO:0000313" key="3">
    <source>
        <dbReference type="EMBL" id="JAS51640.1"/>
    </source>
</evidence>
<evidence type="ECO:0000256" key="2">
    <source>
        <dbReference type="SAM" id="MobiDB-lite"/>
    </source>
</evidence>
<gene>
    <name evidence="3" type="ORF">g.45555</name>
</gene>
<dbReference type="EMBL" id="GECZ01018129">
    <property type="protein sequence ID" value="JAS51640.1"/>
    <property type="molecule type" value="Transcribed_RNA"/>
</dbReference>
<reference evidence="3" key="1">
    <citation type="submission" date="2015-11" db="EMBL/GenBank/DDBJ databases">
        <title>De novo transcriptome assembly of four potential Pierce s Disease insect vectors from Arizona vineyards.</title>
        <authorList>
            <person name="Tassone E.E."/>
        </authorList>
    </citation>
    <scope>NUCLEOTIDE SEQUENCE</scope>
</reference>
<evidence type="ECO:0000256" key="1">
    <source>
        <dbReference type="SAM" id="Coils"/>
    </source>
</evidence>
<dbReference type="AlphaFoldDB" id="A0A1B6FN87"/>
<dbReference type="Pfam" id="PF15372">
    <property type="entry name" value="DUF4600"/>
    <property type="match status" value="1"/>
</dbReference>
<dbReference type="PANTHER" id="PTHR28671:SF3">
    <property type="entry name" value="COILED-COIL DOMAIN-CONTAINING PROTEIN 169"/>
    <property type="match status" value="1"/>
</dbReference>
<feature type="compositionally biased region" description="Basic and acidic residues" evidence="2">
    <location>
        <begin position="165"/>
        <end position="175"/>
    </location>
</feature>
<sequence length="189" mass="22259">MKVNMKESVEVMNLKAELEQEMKYRDKMFADNKNLEATIIKLEKELQYIRKQDPNLNPPNTSCDGYQRWQAQLKANSKLEKDITLESEKLRILKDAETDITDLNLDNLSQAELIRLVKQLERLKTDYQSTLNDTEHQLDVQAKEFHKLNETRKLYQAEMDLRERNKGVKKLERQPHGGSVEQMAALQQR</sequence>
<dbReference type="PANTHER" id="PTHR28671">
    <property type="entry name" value="COILED-COIL DOMAIN-CONTAINING PROTEIN 169"/>
    <property type="match status" value="1"/>
</dbReference>
<proteinExistence type="predicted"/>
<name>A0A1B6FN87_9HEMI</name>
<organism evidence="3">
    <name type="scientific">Cuerna arida</name>
    <dbReference type="NCBI Taxonomy" id="1464854"/>
    <lineage>
        <taxon>Eukaryota</taxon>
        <taxon>Metazoa</taxon>
        <taxon>Ecdysozoa</taxon>
        <taxon>Arthropoda</taxon>
        <taxon>Hexapoda</taxon>
        <taxon>Insecta</taxon>
        <taxon>Pterygota</taxon>
        <taxon>Neoptera</taxon>
        <taxon>Paraneoptera</taxon>
        <taxon>Hemiptera</taxon>
        <taxon>Auchenorrhyncha</taxon>
        <taxon>Membracoidea</taxon>
        <taxon>Cicadellidae</taxon>
        <taxon>Cicadellinae</taxon>
        <taxon>Proconiini</taxon>
        <taxon>Cuerna</taxon>
    </lineage>
</organism>
<feature type="coiled-coil region" evidence="1">
    <location>
        <begin position="25"/>
        <end position="52"/>
    </location>
</feature>
<dbReference type="InterPro" id="IPR028022">
    <property type="entry name" value="DUF4600"/>
</dbReference>
<keyword evidence="1" id="KW-0175">Coiled coil</keyword>
<feature type="region of interest" description="Disordered" evidence="2">
    <location>
        <begin position="165"/>
        <end position="189"/>
    </location>
</feature>
<protein>
    <submittedName>
        <fullName evidence="3">Uncharacterized protein</fullName>
    </submittedName>
</protein>